<dbReference type="Gene3D" id="3.40.50.10610">
    <property type="entry name" value="ABC-type transport auxiliary lipoprotein component"/>
    <property type="match status" value="1"/>
</dbReference>
<dbReference type="PROSITE" id="PS51257">
    <property type="entry name" value="PROKAR_LIPOPROTEIN"/>
    <property type="match status" value="1"/>
</dbReference>
<organism evidence="3">
    <name type="scientific">Candidatus Nitrotoga fabula</name>
    <dbReference type="NCBI Taxonomy" id="2182327"/>
    <lineage>
        <taxon>Bacteria</taxon>
        <taxon>Pseudomonadati</taxon>
        <taxon>Pseudomonadota</taxon>
        <taxon>Betaproteobacteria</taxon>
        <taxon>Nitrosomonadales</taxon>
        <taxon>Gallionellaceae</taxon>
        <taxon>Candidatus Nitrotoga</taxon>
    </lineage>
</organism>
<evidence type="ECO:0000259" key="2">
    <source>
        <dbReference type="Pfam" id="PF03886"/>
    </source>
</evidence>
<gene>
    <name evidence="3" type="ORF">NITFAB_2211</name>
</gene>
<feature type="region of interest" description="Disordered" evidence="1">
    <location>
        <begin position="215"/>
        <end position="234"/>
    </location>
</feature>
<dbReference type="Pfam" id="PF03886">
    <property type="entry name" value="ABC_trans_aux"/>
    <property type="match status" value="1"/>
</dbReference>
<protein>
    <recommendedName>
        <fullName evidence="2">ABC-type transport auxiliary lipoprotein component domain-containing protein</fullName>
    </recommendedName>
</protein>
<dbReference type="SUPFAM" id="SSF159594">
    <property type="entry name" value="XCC0632-like"/>
    <property type="match status" value="1"/>
</dbReference>
<sequence>MRLNSPKCSVLRIFLVFTYAMLLAGCSILQTSQVENHRLYLLDSDPSVKTAYSKRDAVLAVSMPRARPGFDTPRMAYLRQPHELEYFAVNQWVDAPSRMLGPLLAQTLDQTGSFRAIVLNPSLVSVDLRLDTELVRLQQDFGTKPSRVRFTLRAQLIDVAGKRVIAARVFDETANAIQDDAYGGVIAANQAVQGVLIQLAEFCISESGRRWSGELHPQGINGVPMRHKNGGEMK</sequence>
<dbReference type="EMBL" id="LS423452">
    <property type="protein sequence ID" value="SPS06618.1"/>
    <property type="molecule type" value="Genomic_DNA"/>
</dbReference>
<reference evidence="3" key="1">
    <citation type="submission" date="2018-05" db="EMBL/GenBank/DDBJ databases">
        <authorList>
            <person name="Lanie J.A."/>
            <person name="Ng W.-L."/>
            <person name="Kazmierczak K.M."/>
            <person name="Andrzejewski T.M."/>
            <person name="Davidsen T.M."/>
            <person name="Wayne K.J."/>
            <person name="Tettelin H."/>
            <person name="Glass J.I."/>
            <person name="Rusch D."/>
            <person name="Podicherti R."/>
            <person name="Tsui H.-C.T."/>
            <person name="Winkler M.E."/>
        </authorList>
    </citation>
    <scope>NUCLEOTIDE SEQUENCE</scope>
    <source>
        <strain evidence="3">KNB</strain>
    </source>
</reference>
<feature type="domain" description="ABC-type transport auxiliary lipoprotein component" evidence="2">
    <location>
        <begin position="40"/>
        <end position="199"/>
    </location>
</feature>
<dbReference type="AlphaFoldDB" id="A0A2X0QYR3"/>
<proteinExistence type="predicted"/>
<evidence type="ECO:0000313" key="3">
    <source>
        <dbReference type="EMBL" id="SPS06618.1"/>
    </source>
</evidence>
<evidence type="ECO:0000256" key="1">
    <source>
        <dbReference type="SAM" id="MobiDB-lite"/>
    </source>
</evidence>
<dbReference type="InterPro" id="IPR005586">
    <property type="entry name" value="ABC_trans_aux"/>
</dbReference>
<name>A0A2X0QYR3_9PROT</name>
<accession>A0A2X0QYR3</accession>